<keyword evidence="10" id="KW-1185">Reference proteome</keyword>
<dbReference type="Pfam" id="PF14804">
    <property type="entry name" value="Jag_N"/>
    <property type="match status" value="1"/>
</dbReference>
<comment type="similarity">
    <text evidence="6">Belongs to the KhpB RNA-binding protein family.</text>
</comment>
<dbReference type="PANTHER" id="PTHR35800">
    <property type="entry name" value="PROTEIN JAG"/>
    <property type="match status" value="1"/>
</dbReference>
<accession>A0A1I2VMR8</accession>
<evidence type="ECO:0000256" key="7">
    <source>
        <dbReference type="SAM" id="Coils"/>
    </source>
</evidence>
<dbReference type="STRING" id="341036.SAMN05660649_03112"/>
<dbReference type="SUPFAM" id="SSF82708">
    <property type="entry name" value="R3H domain"/>
    <property type="match status" value="1"/>
</dbReference>
<dbReference type="HAMAP" id="MF_00867">
    <property type="entry name" value="KhpB"/>
    <property type="match status" value="1"/>
</dbReference>
<keyword evidence="1 6" id="KW-0963">Cytoplasm</keyword>
<dbReference type="InterPro" id="IPR038247">
    <property type="entry name" value="Jag_N_dom_sf"/>
</dbReference>
<dbReference type="GO" id="GO:0008360">
    <property type="term" value="P:regulation of cell shape"/>
    <property type="evidence" value="ECO:0007669"/>
    <property type="project" value="UniProtKB-KW"/>
</dbReference>
<dbReference type="SMART" id="SM01245">
    <property type="entry name" value="Jag_N"/>
    <property type="match status" value="1"/>
</dbReference>
<dbReference type="InterPro" id="IPR001374">
    <property type="entry name" value="R3H_dom"/>
</dbReference>
<dbReference type="Proteomes" id="UP000199337">
    <property type="component" value="Unassembled WGS sequence"/>
</dbReference>
<feature type="coiled-coil region" evidence="7">
    <location>
        <begin position="1"/>
        <end position="32"/>
    </location>
</feature>
<dbReference type="Gene3D" id="3.30.30.80">
    <property type="entry name" value="probable RNA-binding protein from clostridium symbiosum atcc 14940"/>
    <property type="match status" value="1"/>
</dbReference>
<dbReference type="PROSITE" id="PS51061">
    <property type="entry name" value="R3H"/>
    <property type="match status" value="1"/>
</dbReference>
<dbReference type="PANTHER" id="PTHR35800:SF1">
    <property type="entry name" value="RNA-BINDING PROTEIN KHPB"/>
    <property type="match status" value="1"/>
</dbReference>
<dbReference type="Pfam" id="PF01424">
    <property type="entry name" value="R3H"/>
    <property type="match status" value="1"/>
</dbReference>
<comment type="subcellular location">
    <subcellularLocation>
        <location evidence="6">Cytoplasm</location>
    </subcellularLocation>
</comment>
<evidence type="ECO:0000256" key="6">
    <source>
        <dbReference type="HAMAP-Rule" id="MF_00867"/>
    </source>
</evidence>
<evidence type="ECO:0000256" key="4">
    <source>
        <dbReference type="ARBA" id="ARBA00023186"/>
    </source>
</evidence>
<keyword evidence="2 6" id="KW-0694">RNA-binding</keyword>
<dbReference type="InterPro" id="IPR032782">
    <property type="entry name" value="KhpB_N"/>
</dbReference>
<organism evidence="9 10">
    <name type="scientific">Desulfotruncus arcticus DSM 17038</name>
    <dbReference type="NCBI Taxonomy" id="1121424"/>
    <lineage>
        <taxon>Bacteria</taxon>
        <taxon>Bacillati</taxon>
        <taxon>Bacillota</taxon>
        <taxon>Clostridia</taxon>
        <taxon>Eubacteriales</taxon>
        <taxon>Desulfallaceae</taxon>
        <taxon>Desulfotruncus</taxon>
    </lineage>
</organism>
<comment type="subunit">
    <text evidence="6">Forms a complex with KhpA.</text>
</comment>
<evidence type="ECO:0000256" key="2">
    <source>
        <dbReference type="ARBA" id="ARBA00022884"/>
    </source>
</evidence>
<keyword evidence="5 6" id="KW-0961">Cell wall biogenesis/degradation</keyword>
<protein>
    <recommendedName>
        <fullName evidence="6">RNA-binding protein KhpB</fullName>
    </recommendedName>
    <alternativeName>
        <fullName evidence="6">RNA-binding protein EloR</fullName>
    </alternativeName>
</protein>
<evidence type="ECO:0000256" key="3">
    <source>
        <dbReference type="ARBA" id="ARBA00022960"/>
    </source>
</evidence>
<dbReference type="EMBL" id="FOOX01000011">
    <property type="protein sequence ID" value="SFG90442.1"/>
    <property type="molecule type" value="Genomic_DNA"/>
</dbReference>
<evidence type="ECO:0000313" key="10">
    <source>
        <dbReference type="Proteomes" id="UP000199337"/>
    </source>
</evidence>
<feature type="region of interest" description="Jag_N domain" evidence="6">
    <location>
        <begin position="5"/>
        <end position="55"/>
    </location>
</feature>
<dbReference type="RefSeq" id="WP_092472292.1">
    <property type="nucleotide sequence ID" value="NZ_FOOX01000011.1"/>
</dbReference>
<dbReference type="InterPro" id="IPR034079">
    <property type="entry name" value="R3H_KhpB"/>
</dbReference>
<proteinExistence type="inferred from homology"/>
<keyword evidence="4 6" id="KW-0143">Chaperone</keyword>
<dbReference type="OrthoDB" id="9794483at2"/>
<evidence type="ECO:0000313" key="9">
    <source>
        <dbReference type="EMBL" id="SFG90442.1"/>
    </source>
</evidence>
<dbReference type="GO" id="GO:0009252">
    <property type="term" value="P:peptidoglycan biosynthetic process"/>
    <property type="evidence" value="ECO:0007669"/>
    <property type="project" value="UniProtKB-UniRule"/>
</dbReference>
<keyword evidence="3 6" id="KW-0133">Cell shape</keyword>
<evidence type="ECO:0000256" key="5">
    <source>
        <dbReference type="ARBA" id="ARBA00023316"/>
    </source>
</evidence>
<evidence type="ECO:0000256" key="1">
    <source>
        <dbReference type="ARBA" id="ARBA00022490"/>
    </source>
</evidence>
<dbReference type="SMART" id="SM00393">
    <property type="entry name" value="R3H"/>
    <property type="match status" value="1"/>
</dbReference>
<dbReference type="GO" id="GO:0003723">
    <property type="term" value="F:RNA binding"/>
    <property type="evidence" value="ECO:0007669"/>
    <property type="project" value="UniProtKB-UniRule"/>
</dbReference>
<name>A0A1I2VMR8_9FIRM</name>
<comment type="domain">
    <text evidence="6">Has an N-terminal Jag-N domain and 2 RNA-binding domains (KH and R3H).</text>
</comment>
<dbReference type="GO" id="GO:0071555">
    <property type="term" value="P:cell wall organization"/>
    <property type="evidence" value="ECO:0007669"/>
    <property type="project" value="UniProtKB-KW"/>
</dbReference>
<feature type="domain" description="R3H" evidence="8">
    <location>
        <begin position="140"/>
        <end position="206"/>
    </location>
</feature>
<dbReference type="CDD" id="cd02414">
    <property type="entry name" value="KH-II_Jag"/>
    <property type="match status" value="1"/>
</dbReference>
<dbReference type="Gene3D" id="3.30.300.20">
    <property type="match status" value="1"/>
</dbReference>
<dbReference type="NCBIfam" id="NF041568">
    <property type="entry name" value="Jag_EloR"/>
    <property type="match status" value="1"/>
</dbReference>
<dbReference type="InterPro" id="IPR015946">
    <property type="entry name" value="KH_dom-like_a/b"/>
</dbReference>
<keyword evidence="7" id="KW-0175">Coiled coil</keyword>
<dbReference type="GO" id="GO:0005737">
    <property type="term" value="C:cytoplasm"/>
    <property type="evidence" value="ECO:0007669"/>
    <property type="project" value="UniProtKB-SubCell"/>
</dbReference>
<evidence type="ECO:0000259" key="8">
    <source>
        <dbReference type="PROSITE" id="PS51061"/>
    </source>
</evidence>
<dbReference type="Pfam" id="PF13083">
    <property type="entry name" value="KH_KhpA-B"/>
    <property type="match status" value="1"/>
</dbReference>
<sequence>MNCVEKSAKTINEAVENALRELNLNKDQVEIVVLEEPTKGLFGIIGGKPARVKVSQKENPSIRAKNFLENIMKAMKLDVEINIDENEEKVKVNINGPDLGILIGRRGETLDALQYLVNLSANKSFEKRKRVLLDIEGYRKRREETLKKLAYRLADKAKQRGRNVVLEPMNSMERRIIHTALQDRVDIYTFSEGDEPYRKIIISPKK</sequence>
<comment type="function">
    <text evidence="6">A probable RNA chaperone. Forms a complex with KhpA which binds to cellular RNA and controls its expression. Plays a role in peptidoglycan (PG) homeostasis and cell length regulation.</text>
</comment>
<dbReference type="InterPro" id="IPR039247">
    <property type="entry name" value="KhpB"/>
</dbReference>
<dbReference type="AlphaFoldDB" id="A0A1I2VMR8"/>
<dbReference type="InterPro" id="IPR036867">
    <property type="entry name" value="R3H_dom_sf"/>
</dbReference>
<dbReference type="Gene3D" id="3.30.1370.50">
    <property type="entry name" value="R3H-like domain"/>
    <property type="match status" value="1"/>
</dbReference>
<dbReference type="CDD" id="cd02644">
    <property type="entry name" value="R3H_jag"/>
    <property type="match status" value="1"/>
</dbReference>
<dbReference type="InterPro" id="IPR038008">
    <property type="entry name" value="Jag_KH"/>
</dbReference>
<gene>
    <name evidence="6" type="primary">khpB</name>
    <name evidence="6" type="synonym">eloR</name>
    <name evidence="9" type="ORF">SAMN05660649_03112</name>
</gene>
<reference evidence="10" key="1">
    <citation type="submission" date="2016-10" db="EMBL/GenBank/DDBJ databases">
        <authorList>
            <person name="Varghese N."/>
            <person name="Submissions S."/>
        </authorList>
    </citation>
    <scope>NUCLEOTIDE SEQUENCE [LARGE SCALE GENOMIC DNA]</scope>
    <source>
        <strain evidence="10">DSM 17038</strain>
    </source>
</reference>